<dbReference type="OrthoDB" id="6449662at2759"/>
<comment type="subcellular location">
    <subcellularLocation>
        <location evidence="1">Nucleus</location>
        <location evidence="1">Nucleolus</location>
    </subcellularLocation>
</comment>
<dbReference type="EMBL" id="BGPR01011468">
    <property type="protein sequence ID" value="GBN51524.1"/>
    <property type="molecule type" value="Genomic_DNA"/>
</dbReference>
<sequence>MRRQCACAHPDHPAPSPKTLAAVRENRIAASRDCISQTTGHDGLHLTKQNKRARKRMLAKKKMAGAFGNMGSLVDALPAVEKDTKNRSVKEKPRLSKSLKTQEMELIKDIQWYRGAIQDPAFLADPFAAVAANIHLRLRNEQKESS</sequence>
<dbReference type="Pfam" id="PF15341">
    <property type="entry name" value="SLX9"/>
    <property type="match status" value="1"/>
</dbReference>
<dbReference type="GO" id="GO:0030688">
    <property type="term" value="C:preribosome, small subunit precursor"/>
    <property type="evidence" value="ECO:0007669"/>
    <property type="project" value="InterPro"/>
</dbReference>
<dbReference type="Proteomes" id="UP000499080">
    <property type="component" value="Unassembled WGS sequence"/>
</dbReference>
<evidence type="ECO:0000256" key="2">
    <source>
        <dbReference type="ARBA" id="ARBA00011022"/>
    </source>
</evidence>
<keyword evidence="5" id="KW-1185">Reference proteome</keyword>
<comment type="caution">
    <text evidence="4">The sequence shown here is derived from an EMBL/GenBank/DDBJ whole genome shotgun (WGS) entry which is preliminary data.</text>
</comment>
<keyword evidence="3" id="KW-0539">Nucleus</keyword>
<comment type="similarity">
    <text evidence="2">Belongs to the SLX9 family.</text>
</comment>
<dbReference type="GO" id="GO:0030686">
    <property type="term" value="C:90S preribosome"/>
    <property type="evidence" value="ECO:0007669"/>
    <property type="project" value="InterPro"/>
</dbReference>
<evidence type="ECO:0008006" key="6">
    <source>
        <dbReference type="Google" id="ProtNLM"/>
    </source>
</evidence>
<dbReference type="GO" id="GO:0005730">
    <property type="term" value="C:nucleolus"/>
    <property type="evidence" value="ECO:0007669"/>
    <property type="project" value="UniProtKB-SubCell"/>
</dbReference>
<reference evidence="4 5" key="1">
    <citation type="journal article" date="2019" name="Sci. Rep.">
        <title>Orb-weaving spider Araneus ventricosus genome elucidates the spidroin gene catalogue.</title>
        <authorList>
            <person name="Kono N."/>
            <person name="Nakamura H."/>
            <person name="Ohtoshi R."/>
            <person name="Moran D.A.P."/>
            <person name="Shinohara A."/>
            <person name="Yoshida Y."/>
            <person name="Fujiwara M."/>
            <person name="Mori M."/>
            <person name="Tomita M."/>
            <person name="Arakawa K."/>
        </authorList>
    </citation>
    <scope>NUCLEOTIDE SEQUENCE [LARGE SCALE GENOMIC DNA]</scope>
</reference>
<organism evidence="4 5">
    <name type="scientific">Araneus ventricosus</name>
    <name type="common">Orbweaver spider</name>
    <name type="synonym">Epeira ventricosa</name>
    <dbReference type="NCBI Taxonomy" id="182803"/>
    <lineage>
        <taxon>Eukaryota</taxon>
        <taxon>Metazoa</taxon>
        <taxon>Ecdysozoa</taxon>
        <taxon>Arthropoda</taxon>
        <taxon>Chelicerata</taxon>
        <taxon>Arachnida</taxon>
        <taxon>Araneae</taxon>
        <taxon>Araneomorphae</taxon>
        <taxon>Entelegynae</taxon>
        <taxon>Araneoidea</taxon>
        <taxon>Araneidae</taxon>
        <taxon>Araneus</taxon>
    </lineage>
</organism>
<accession>A0A4Y2PJM5</accession>
<gene>
    <name evidence="4" type="ORF">AVEN_90443_1</name>
</gene>
<dbReference type="InterPro" id="IPR028160">
    <property type="entry name" value="Slx9-like"/>
</dbReference>
<dbReference type="GO" id="GO:0000462">
    <property type="term" value="P:maturation of SSU-rRNA from tricistronic rRNA transcript (SSU-rRNA, 5.8S rRNA, LSU-rRNA)"/>
    <property type="evidence" value="ECO:0007669"/>
    <property type="project" value="InterPro"/>
</dbReference>
<evidence type="ECO:0000256" key="1">
    <source>
        <dbReference type="ARBA" id="ARBA00004604"/>
    </source>
</evidence>
<name>A0A4Y2PJM5_ARAVE</name>
<evidence type="ECO:0000313" key="4">
    <source>
        <dbReference type="EMBL" id="GBN51524.1"/>
    </source>
</evidence>
<evidence type="ECO:0000256" key="3">
    <source>
        <dbReference type="ARBA" id="ARBA00023242"/>
    </source>
</evidence>
<dbReference type="AlphaFoldDB" id="A0A4Y2PJM5"/>
<evidence type="ECO:0000313" key="5">
    <source>
        <dbReference type="Proteomes" id="UP000499080"/>
    </source>
</evidence>
<proteinExistence type="inferred from homology"/>
<protein>
    <recommendedName>
        <fullName evidence="6">Ribosome biogenesis protein SLX9</fullName>
    </recommendedName>
</protein>